<proteinExistence type="predicted"/>
<sequence>MSTVNPPGDIYTCDCLRYCKSTREVSRSTWFNHRAYRTQLNQLAGPSNTLTSLQLSHPGGSNIANAKRRSTPNDDSESESDNGQPTKRARQDDHACLEVEVQMGGLIQGALLPCGMLRGNHRD</sequence>
<dbReference type="Proteomes" id="UP000027265">
    <property type="component" value="Unassembled WGS sequence"/>
</dbReference>
<keyword evidence="3" id="KW-1185">Reference proteome</keyword>
<evidence type="ECO:0000313" key="2">
    <source>
        <dbReference type="EMBL" id="KDQ57312.1"/>
    </source>
</evidence>
<gene>
    <name evidence="2" type="ORF">JAAARDRAFT_291978</name>
</gene>
<evidence type="ECO:0000313" key="3">
    <source>
        <dbReference type="Proteomes" id="UP000027265"/>
    </source>
</evidence>
<dbReference type="EMBL" id="KL197720">
    <property type="protein sequence ID" value="KDQ57312.1"/>
    <property type="molecule type" value="Genomic_DNA"/>
</dbReference>
<evidence type="ECO:0000256" key="1">
    <source>
        <dbReference type="SAM" id="MobiDB-lite"/>
    </source>
</evidence>
<protein>
    <submittedName>
        <fullName evidence="2">Uncharacterized protein</fullName>
    </submittedName>
</protein>
<feature type="region of interest" description="Disordered" evidence="1">
    <location>
        <begin position="47"/>
        <end position="95"/>
    </location>
</feature>
<organism evidence="2 3">
    <name type="scientific">Jaapia argillacea MUCL 33604</name>
    <dbReference type="NCBI Taxonomy" id="933084"/>
    <lineage>
        <taxon>Eukaryota</taxon>
        <taxon>Fungi</taxon>
        <taxon>Dikarya</taxon>
        <taxon>Basidiomycota</taxon>
        <taxon>Agaricomycotina</taxon>
        <taxon>Agaricomycetes</taxon>
        <taxon>Agaricomycetidae</taxon>
        <taxon>Jaapiales</taxon>
        <taxon>Jaapiaceae</taxon>
        <taxon>Jaapia</taxon>
    </lineage>
</organism>
<accession>A0A067Q1C9</accession>
<dbReference type="OrthoDB" id="2950601at2759"/>
<dbReference type="HOGENOM" id="CLU_2015592_0_0_1"/>
<reference evidence="3" key="1">
    <citation type="journal article" date="2014" name="Proc. Natl. Acad. Sci. U.S.A.">
        <title>Extensive sampling of basidiomycete genomes demonstrates inadequacy of the white-rot/brown-rot paradigm for wood decay fungi.</title>
        <authorList>
            <person name="Riley R."/>
            <person name="Salamov A.A."/>
            <person name="Brown D.W."/>
            <person name="Nagy L.G."/>
            <person name="Floudas D."/>
            <person name="Held B.W."/>
            <person name="Levasseur A."/>
            <person name="Lombard V."/>
            <person name="Morin E."/>
            <person name="Otillar R."/>
            <person name="Lindquist E.A."/>
            <person name="Sun H."/>
            <person name="LaButti K.M."/>
            <person name="Schmutz J."/>
            <person name="Jabbour D."/>
            <person name="Luo H."/>
            <person name="Baker S.E."/>
            <person name="Pisabarro A.G."/>
            <person name="Walton J.D."/>
            <person name="Blanchette R.A."/>
            <person name="Henrissat B."/>
            <person name="Martin F."/>
            <person name="Cullen D."/>
            <person name="Hibbett D.S."/>
            <person name="Grigoriev I.V."/>
        </authorList>
    </citation>
    <scope>NUCLEOTIDE SEQUENCE [LARGE SCALE GENOMIC DNA]</scope>
    <source>
        <strain evidence="3">MUCL 33604</strain>
    </source>
</reference>
<name>A0A067Q1C9_9AGAM</name>
<dbReference type="InParanoid" id="A0A067Q1C9"/>
<dbReference type="AlphaFoldDB" id="A0A067Q1C9"/>